<dbReference type="EMBL" id="SWFS01000374">
    <property type="protein sequence ID" value="KAA8907887.1"/>
    <property type="molecule type" value="Genomic_DNA"/>
</dbReference>
<dbReference type="NCBIfam" id="TIGR01571">
    <property type="entry name" value="A_thal_Cys_rich"/>
    <property type="match status" value="1"/>
</dbReference>
<sequence>MAKQTTEELPPEYDRVVTDETAVPLLADEKTEGCCEEKEREHAVVDSPKAQAPPEYQLVEGQTELTNDYSTGLFECHKSPSTCLSATFVPCCSFGSINATISASAESYPEPPQEDASWVRKLVHSIPYSILLLSSPALCLSSLGLWQRVLIRKYYGLESNLGRDCLSHFCCHTCALAQDQREVQIREDRKKQAYSLSQQANESLV</sequence>
<dbReference type="Proteomes" id="UP000761534">
    <property type="component" value="Unassembled WGS sequence"/>
</dbReference>
<gene>
    <name evidence="1" type="ORF">TRICI_004894</name>
</gene>
<name>A0A642UYI7_9ASCO</name>
<accession>A0A642UYI7</accession>
<dbReference type="InterPro" id="IPR006461">
    <property type="entry name" value="PLAC_motif_containing"/>
</dbReference>
<dbReference type="VEuPathDB" id="FungiDB:TRICI_004894"/>
<keyword evidence="2" id="KW-1185">Reference proteome</keyword>
<dbReference type="AlphaFoldDB" id="A0A642UYI7"/>
<dbReference type="OrthoDB" id="1045822at2759"/>
<dbReference type="Pfam" id="PF04749">
    <property type="entry name" value="PLAC8"/>
    <property type="match status" value="1"/>
</dbReference>
<evidence type="ECO:0000313" key="2">
    <source>
        <dbReference type="Proteomes" id="UP000761534"/>
    </source>
</evidence>
<proteinExistence type="predicted"/>
<organism evidence="1 2">
    <name type="scientific">Trichomonascus ciferrii</name>
    <dbReference type="NCBI Taxonomy" id="44093"/>
    <lineage>
        <taxon>Eukaryota</taxon>
        <taxon>Fungi</taxon>
        <taxon>Dikarya</taxon>
        <taxon>Ascomycota</taxon>
        <taxon>Saccharomycotina</taxon>
        <taxon>Dipodascomycetes</taxon>
        <taxon>Dipodascales</taxon>
        <taxon>Trichomonascaceae</taxon>
        <taxon>Trichomonascus</taxon>
        <taxon>Trichomonascus ciferrii complex</taxon>
    </lineage>
</organism>
<dbReference type="PANTHER" id="PTHR15907">
    <property type="entry name" value="DUF614 FAMILY PROTEIN-RELATED"/>
    <property type="match status" value="1"/>
</dbReference>
<comment type="caution">
    <text evidence="1">The sequence shown here is derived from an EMBL/GenBank/DDBJ whole genome shotgun (WGS) entry which is preliminary data.</text>
</comment>
<reference evidence="1" key="1">
    <citation type="journal article" date="2019" name="G3 (Bethesda)">
        <title>Genome Assemblies of Two Rare Opportunistic Yeast Pathogens: Diutina rugosa (syn. Candida rugosa) and Trichomonascus ciferrii (syn. Candida ciferrii).</title>
        <authorList>
            <person name="Mixao V."/>
            <person name="Saus E."/>
            <person name="Hansen A.P."/>
            <person name="Lass-Florl C."/>
            <person name="Gabaldon T."/>
        </authorList>
    </citation>
    <scope>NUCLEOTIDE SEQUENCE</scope>
    <source>
        <strain evidence="1">CBS 4856</strain>
    </source>
</reference>
<evidence type="ECO:0008006" key="3">
    <source>
        <dbReference type="Google" id="ProtNLM"/>
    </source>
</evidence>
<protein>
    <recommendedName>
        <fullName evidence="3">PLAC8 family protein</fullName>
    </recommendedName>
</protein>
<evidence type="ECO:0000313" key="1">
    <source>
        <dbReference type="EMBL" id="KAA8907887.1"/>
    </source>
</evidence>